<gene>
    <name evidence="1" type="ORF">NQ176_g5706</name>
</gene>
<organism evidence="1 2">
    <name type="scientific">Zarea fungicola</name>
    <dbReference type="NCBI Taxonomy" id="93591"/>
    <lineage>
        <taxon>Eukaryota</taxon>
        <taxon>Fungi</taxon>
        <taxon>Dikarya</taxon>
        <taxon>Ascomycota</taxon>
        <taxon>Pezizomycotina</taxon>
        <taxon>Sordariomycetes</taxon>
        <taxon>Hypocreomycetidae</taxon>
        <taxon>Hypocreales</taxon>
        <taxon>Cordycipitaceae</taxon>
        <taxon>Zarea</taxon>
    </lineage>
</organism>
<keyword evidence="2" id="KW-1185">Reference proteome</keyword>
<name>A0ACC1N893_9HYPO</name>
<reference evidence="1" key="1">
    <citation type="submission" date="2022-08" db="EMBL/GenBank/DDBJ databases">
        <title>Genome Sequence of Lecanicillium fungicola.</title>
        <authorList>
            <person name="Buettner E."/>
        </authorList>
    </citation>
    <scope>NUCLEOTIDE SEQUENCE</scope>
    <source>
        <strain evidence="1">Babe33</strain>
    </source>
</reference>
<protein>
    <submittedName>
        <fullName evidence="1">Uncharacterized protein</fullName>
    </submittedName>
</protein>
<accession>A0ACC1N893</accession>
<proteinExistence type="predicted"/>
<comment type="caution">
    <text evidence="1">The sequence shown here is derived from an EMBL/GenBank/DDBJ whole genome shotgun (WGS) entry which is preliminary data.</text>
</comment>
<dbReference type="Proteomes" id="UP001143910">
    <property type="component" value="Unassembled WGS sequence"/>
</dbReference>
<evidence type="ECO:0000313" key="2">
    <source>
        <dbReference type="Proteomes" id="UP001143910"/>
    </source>
</evidence>
<sequence>MAANALRAPSLSESQAEVSASGTGRDAQQQQQQQQQLPSIHSPHHRILRSPTATSSPRTDRPLQALAPATSLSSSETFSSELRTLLTERSRPKPSQDPGSSTAADATPRSVSQIQLGADKIKYWPTEDDAYSMLNIVVLNVGISQHLFDVRTFSDRLSCLFDEHGLDGSVPELWYAECLLVFAIGRLLQPKWDDMSKPPGDEFFQEALKRIPNLTSLRTQGVLGIELMGLTALYLQIADRKEDAYLYASTALRLSLGLSLHKSRSHRSHKRSDEVHQNRLWWSIYMQERRLAAAVGFSVSIADTAITAAQPEDRIGYPSAASIAVNVKLAQITGRITTTIYSQNNDSETTFIKEVQDILHSLHKIENEMPVEIAGGSHPADLLLNEAPLSSSQLSSARTIASLYLTTHHNVIYAVRPILLYLARSSLNSGNELHASISPTLRRLADTCVEAARKSLVILHGLRKKDIIAKHAFLDLDCLFSTGFIFVLAVMVNSDKGKAYEGIESVRSILLHLSNLGNRAAAKRLTEIDMMCSSLALETELPDIDAGQPEMLLQPFSLDLESHPVPGELAMAPGRPDAQGNTAQSVTDEIVLENQDTFTAGADDLGGIVLEGEDDLYWIYHNPSLSLTGVEQADWEILENQLV</sequence>
<evidence type="ECO:0000313" key="1">
    <source>
        <dbReference type="EMBL" id="KAJ2975107.1"/>
    </source>
</evidence>
<dbReference type="EMBL" id="JANJQO010000747">
    <property type="protein sequence ID" value="KAJ2975107.1"/>
    <property type="molecule type" value="Genomic_DNA"/>
</dbReference>